<proteinExistence type="predicted"/>
<evidence type="ECO:0000313" key="1">
    <source>
        <dbReference type="EMBL" id="DAE28366.1"/>
    </source>
</evidence>
<accession>A0A8S5RAC0</accession>
<name>A0A8S5RAC0_9VIRU</name>
<organism evidence="1">
    <name type="scientific">virus sp. ctLl75</name>
    <dbReference type="NCBI Taxonomy" id="2828249"/>
    <lineage>
        <taxon>Viruses</taxon>
    </lineage>
</organism>
<sequence length="58" mass="6636">MSIQSRTPTTARPTSVRVQVSWFFPSTELIVSCTFPNLYPAEVIKQRLNKSLHTLFPI</sequence>
<protein>
    <submittedName>
        <fullName evidence="1">Uncharacterized protein</fullName>
    </submittedName>
</protein>
<reference evidence="1" key="1">
    <citation type="journal article" date="2021" name="Proc. Natl. Acad. Sci. U.S.A.">
        <title>A Catalog of Tens of Thousands of Viruses from Human Metagenomes Reveals Hidden Associations with Chronic Diseases.</title>
        <authorList>
            <person name="Tisza M.J."/>
            <person name="Buck C.B."/>
        </authorList>
    </citation>
    <scope>NUCLEOTIDE SEQUENCE</scope>
    <source>
        <strain evidence="1">CtLl75</strain>
    </source>
</reference>
<dbReference type="EMBL" id="BK059085">
    <property type="protein sequence ID" value="DAE28366.1"/>
    <property type="molecule type" value="Genomic_DNA"/>
</dbReference>